<feature type="transmembrane region" description="Helical" evidence="12">
    <location>
        <begin position="172"/>
        <end position="194"/>
    </location>
</feature>
<dbReference type="PROSITE" id="PS50262">
    <property type="entry name" value="G_PROTEIN_RECEP_F1_2"/>
    <property type="match status" value="1"/>
</dbReference>
<evidence type="ECO:0000259" key="14">
    <source>
        <dbReference type="PROSITE" id="PS50262"/>
    </source>
</evidence>
<dbReference type="Pfam" id="PF00001">
    <property type="entry name" value="7tm_1"/>
    <property type="match status" value="1"/>
</dbReference>
<evidence type="ECO:0000256" key="2">
    <source>
        <dbReference type="ARBA" id="ARBA00022475"/>
    </source>
</evidence>
<evidence type="ECO:0000256" key="13">
    <source>
        <dbReference type="SAM" id="SignalP"/>
    </source>
</evidence>
<dbReference type="AlphaFoldDB" id="A0A673BIQ5"/>
<comment type="subcellular location">
    <subcellularLocation>
        <location evidence="1">Cell membrane</location>
        <topology evidence="1">Multi-pass membrane protein</topology>
    </subcellularLocation>
</comment>
<keyword evidence="6 12" id="KW-0472">Membrane</keyword>
<dbReference type="PRINTS" id="PR01428">
    <property type="entry name" value="PROTEASEAR"/>
</dbReference>
<dbReference type="InParanoid" id="A0A673BIQ5"/>
<feature type="transmembrane region" description="Helical" evidence="12">
    <location>
        <begin position="58"/>
        <end position="83"/>
    </location>
</feature>
<feature type="transmembrane region" description="Helical" evidence="12">
    <location>
        <begin position="228"/>
        <end position="253"/>
    </location>
</feature>
<dbReference type="InterPro" id="IPR003912">
    <property type="entry name" value="Protea_act_rcpt"/>
</dbReference>
<dbReference type="GO" id="GO:0035025">
    <property type="term" value="P:positive regulation of Rho protein signal transduction"/>
    <property type="evidence" value="ECO:0007669"/>
    <property type="project" value="TreeGrafter"/>
</dbReference>
<dbReference type="PRINTS" id="PR01152">
    <property type="entry name" value="PROTEASEAR2"/>
</dbReference>
<feature type="transmembrane region" description="Helical" evidence="12">
    <location>
        <begin position="95"/>
        <end position="112"/>
    </location>
</feature>
<feature type="signal peptide" evidence="13">
    <location>
        <begin position="1"/>
        <end position="21"/>
    </location>
</feature>
<name>A0A673BIQ5_9TELE</name>
<dbReference type="Proteomes" id="UP000472271">
    <property type="component" value="Chromosome 12"/>
</dbReference>
<keyword evidence="5" id="KW-0297">G-protein coupled receptor</keyword>
<keyword evidence="7 11" id="KW-1015">Disulfide bond</keyword>
<organism evidence="15 16">
    <name type="scientific">Sphaeramia orbicularis</name>
    <name type="common">orbiculate cardinalfish</name>
    <dbReference type="NCBI Taxonomy" id="375764"/>
    <lineage>
        <taxon>Eukaryota</taxon>
        <taxon>Metazoa</taxon>
        <taxon>Chordata</taxon>
        <taxon>Craniata</taxon>
        <taxon>Vertebrata</taxon>
        <taxon>Euteleostomi</taxon>
        <taxon>Actinopterygii</taxon>
        <taxon>Neopterygii</taxon>
        <taxon>Teleostei</taxon>
        <taxon>Neoteleostei</taxon>
        <taxon>Acanthomorphata</taxon>
        <taxon>Gobiaria</taxon>
        <taxon>Kurtiformes</taxon>
        <taxon>Apogonoidei</taxon>
        <taxon>Apogonidae</taxon>
        <taxon>Apogoninae</taxon>
        <taxon>Sphaeramia</taxon>
    </lineage>
</organism>
<keyword evidence="3 12" id="KW-0812">Transmembrane</keyword>
<reference evidence="15" key="1">
    <citation type="submission" date="2019-06" db="EMBL/GenBank/DDBJ databases">
        <authorList>
            <consortium name="Wellcome Sanger Institute Data Sharing"/>
        </authorList>
    </citation>
    <scope>NUCLEOTIDE SEQUENCE [LARGE SCALE GENOMIC DNA]</scope>
</reference>
<evidence type="ECO:0000256" key="11">
    <source>
        <dbReference type="PIRSR" id="PIRSR603912-52"/>
    </source>
</evidence>
<evidence type="ECO:0000256" key="12">
    <source>
        <dbReference type="SAM" id="Phobius"/>
    </source>
</evidence>
<evidence type="ECO:0000256" key="3">
    <source>
        <dbReference type="ARBA" id="ARBA00022692"/>
    </source>
</evidence>
<dbReference type="InterPro" id="IPR002281">
    <property type="entry name" value="Pro_rcpt_2"/>
</dbReference>
<feature type="disulfide bond" evidence="11">
    <location>
        <begin position="130"/>
        <end position="208"/>
    </location>
</feature>
<feature type="chain" id="PRO_5025484952" description="G-protein coupled receptors family 1 profile domain-containing protein" evidence="13">
    <location>
        <begin position="22"/>
        <end position="386"/>
    </location>
</feature>
<evidence type="ECO:0000256" key="6">
    <source>
        <dbReference type="ARBA" id="ARBA00023136"/>
    </source>
</evidence>
<keyword evidence="13" id="KW-0732">Signal</keyword>
<evidence type="ECO:0000313" key="16">
    <source>
        <dbReference type="Proteomes" id="UP000472271"/>
    </source>
</evidence>
<dbReference type="InterPro" id="IPR000276">
    <property type="entry name" value="GPCR_Rhodpsn"/>
</dbReference>
<dbReference type="GO" id="GO:0007596">
    <property type="term" value="P:blood coagulation"/>
    <property type="evidence" value="ECO:0007669"/>
    <property type="project" value="InterPro"/>
</dbReference>
<evidence type="ECO:0000256" key="10">
    <source>
        <dbReference type="ARBA" id="ARBA00023224"/>
    </source>
</evidence>
<feature type="domain" description="G-protein coupled receptors family 1 profile" evidence="14">
    <location>
        <begin position="74"/>
        <end position="332"/>
    </location>
</feature>
<dbReference type="SUPFAM" id="SSF81321">
    <property type="entry name" value="Family A G protein-coupled receptor-like"/>
    <property type="match status" value="1"/>
</dbReference>
<keyword evidence="2" id="KW-1003">Cell membrane</keyword>
<feature type="transmembrane region" description="Helical" evidence="12">
    <location>
        <begin position="274"/>
        <end position="301"/>
    </location>
</feature>
<dbReference type="GO" id="GO:0007200">
    <property type="term" value="P:phospholipase C-activating G protein-coupled receptor signaling pathway"/>
    <property type="evidence" value="ECO:0007669"/>
    <property type="project" value="TreeGrafter"/>
</dbReference>
<dbReference type="OrthoDB" id="9370401at2759"/>
<keyword evidence="4 12" id="KW-1133">Transmembrane helix</keyword>
<reference evidence="15" key="2">
    <citation type="submission" date="2025-08" db="UniProtKB">
        <authorList>
            <consortium name="Ensembl"/>
        </authorList>
    </citation>
    <scope>IDENTIFICATION</scope>
</reference>
<evidence type="ECO:0000256" key="9">
    <source>
        <dbReference type="ARBA" id="ARBA00023180"/>
    </source>
</evidence>
<dbReference type="PANTHER" id="PTHR24232">
    <property type="entry name" value="G-PROTEIN COUPLED RECEPTOR"/>
    <property type="match status" value="1"/>
</dbReference>
<evidence type="ECO:0000256" key="8">
    <source>
        <dbReference type="ARBA" id="ARBA00023170"/>
    </source>
</evidence>
<keyword evidence="10" id="KW-0807">Transducer</keyword>
<dbReference type="FunFam" id="1.20.1070.10:FF:000040">
    <property type="entry name" value="Coagulation factor 2 (thrombin) receptor"/>
    <property type="match status" value="1"/>
</dbReference>
<proteinExistence type="predicted"/>
<dbReference type="FunCoup" id="A0A673BIQ5">
    <property type="interactions" value="335"/>
</dbReference>
<gene>
    <name evidence="15" type="primary">f2rl1.2</name>
</gene>
<dbReference type="PANTHER" id="PTHR24232:SF106">
    <property type="entry name" value="COAGULATION FACTOR II (THROMBIN) RECEPTOR-LIKE 1 ISOFORM X1"/>
    <property type="match status" value="1"/>
</dbReference>
<feature type="transmembrane region" description="Helical" evidence="12">
    <location>
        <begin position="313"/>
        <end position="335"/>
    </location>
</feature>
<dbReference type="GO" id="GO:0005886">
    <property type="term" value="C:plasma membrane"/>
    <property type="evidence" value="ECO:0007669"/>
    <property type="project" value="UniProtKB-SubCell"/>
</dbReference>
<dbReference type="GO" id="GO:0015057">
    <property type="term" value="F:thrombin-activated receptor activity"/>
    <property type="evidence" value="ECO:0007669"/>
    <property type="project" value="InterPro"/>
</dbReference>
<sequence length="386" mass="43627">MDLARLLSLLFIFCWFSASSAGPGKGRGFFGQIDPEDSDKVIVDEDVSAALRSNLTTVFIPVVYIIVFAVGLPANCMAIWVFLFRTKKKHPSSIYMANLALADLLFVIWTPLKIAYHFNGNNWIYGEPLCKVLISFFYGNMYCSILFIACLSVQRYWVVAHPLSHQRKNNKVAVGVSVAIWAFIWLTTTPLYLYNHTAKLKEPNITTCHDVSVIKDPLNPFSSIQLPFYYFIFMGLVVFLVPCIAIVIAYIMLLRALGHSMEDSTAAKNRQKAVVLIVVVLVTFLVCFIPSNIMLVVHYSLLKDGEINNGYSFYLSTLCLASLNSCLDPFIYYFVSEDFRDHVKNTLLCRSSRTVERMRVSFSSMKYSRKSKSYVSDTGTTQSSTC</sequence>
<accession>A0A673BIQ5</accession>
<evidence type="ECO:0000256" key="5">
    <source>
        <dbReference type="ARBA" id="ARBA00023040"/>
    </source>
</evidence>
<keyword evidence="8" id="KW-0675">Receptor</keyword>
<dbReference type="InterPro" id="IPR017452">
    <property type="entry name" value="GPCR_Rhodpsn_7TM"/>
</dbReference>
<evidence type="ECO:0000256" key="4">
    <source>
        <dbReference type="ARBA" id="ARBA00022989"/>
    </source>
</evidence>
<feature type="transmembrane region" description="Helical" evidence="12">
    <location>
        <begin position="132"/>
        <end position="151"/>
    </location>
</feature>
<evidence type="ECO:0000313" key="15">
    <source>
        <dbReference type="Ensembl" id="ENSSORP00005042456.1"/>
    </source>
</evidence>
<dbReference type="PRINTS" id="PR00237">
    <property type="entry name" value="GPCRRHODOPSN"/>
</dbReference>
<dbReference type="Gene3D" id="1.20.1070.10">
    <property type="entry name" value="Rhodopsin 7-helix transmembrane proteins"/>
    <property type="match status" value="1"/>
</dbReference>
<reference evidence="15" key="3">
    <citation type="submission" date="2025-09" db="UniProtKB">
        <authorList>
            <consortium name="Ensembl"/>
        </authorList>
    </citation>
    <scope>IDENTIFICATION</scope>
</reference>
<protein>
    <recommendedName>
        <fullName evidence="14">G-protein coupled receptors family 1 profile domain-containing protein</fullName>
    </recommendedName>
</protein>
<evidence type="ECO:0000256" key="1">
    <source>
        <dbReference type="ARBA" id="ARBA00004651"/>
    </source>
</evidence>
<dbReference type="Ensembl" id="ENSSORT00005043534.1">
    <property type="protein sequence ID" value="ENSSORP00005042456.1"/>
    <property type="gene ID" value="ENSSORG00005019678.1"/>
</dbReference>
<evidence type="ECO:0000256" key="7">
    <source>
        <dbReference type="ARBA" id="ARBA00023157"/>
    </source>
</evidence>
<keyword evidence="9" id="KW-0325">Glycoprotein</keyword>
<keyword evidence="16" id="KW-1185">Reference proteome</keyword>